<comment type="similarity">
    <text evidence="3 8">Belongs to the class-I DAHP synthase family.</text>
</comment>
<evidence type="ECO:0000256" key="5">
    <source>
        <dbReference type="ARBA" id="ARBA00022679"/>
    </source>
</evidence>
<dbReference type="PANTHER" id="PTHR21225">
    <property type="entry name" value="PHOSPHO-2-DEHYDRO-3-DEOXYHEPTONATE ALDOLASE DAHP SYNTHETASE"/>
    <property type="match status" value="1"/>
</dbReference>
<comment type="pathway">
    <text evidence="2 8">Metabolic intermediate biosynthesis; chorismate biosynthesis; chorismate from D-erythrose 4-phosphate and phosphoenolpyruvate: step 1/7.</text>
</comment>
<dbReference type="InterPro" id="IPR013785">
    <property type="entry name" value="Aldolase_TIM"/>
</dbReference>
<evidence type="ECO:0000313" key="10">
    <source>
        <dbReference type="EMBL" id="WQG84182.1"/>
    </source>
</evidence>
<accession>A0ABZ0X0S2</accession>
<evidence type="ECO:0000259" key="9">
    <source>
        <dbReference type="Pfam" id="PF00793"/>
    </source>
</evidence>
<dbReference type="InterPro" id="IPR006218">
    <property type="entry name" value="DAHP1/KDSA"/>
</dbReference>
<organism evidence="10 11">
    <name type="scientific">Kangiella aquimarina</name>
    <dbReference type="NCBI Taxonomy" id="261965"/>
    <lineage>
        <taxon>Bacteria</taxon>
        <taxon>Pseudomonadati</taxon>
        <taxon>Pseudomonadota</taxon>
        <taxon>Gammaproteobacteria</taxon>
        <taxon>Kangiellales</taxon>
        <taxon>Kangiellaceae</taxon>
        <taxon>Kangiella</taxon>
    </lineage>
</organism>
<reference evidence="10 11" key="1">
    <citation type="submission" date="2023-11" db="EMBL/GenBank/DDBJ databases">
        <title>MicrobeMod: A computational toolkit for identifying prokaryotic methylation and restriction-modification with nanopore sequencing.</title>
        <authorList>
            <person name="Crits-Christoph A."/>
            <person name="Kang S.C."/>
            <person name="Lee H."/>
            <person name="Ostrov N."/>
        </authorList>
    </citation>
    <scope>NUCLEOTIDE SEQUENCE [LARGE SCALE GENOMIC DNA]</scope>
    <source>
        <strain evidence="10 11">DSMZ 16071</strain>
    </source>
</reference>
<name>A0ABZ0X0S2_9GAMM</name>
<comment type="catalytic activity">
    <reaction evidence="7 8">
        <text>D-erythrose 4-phosphate + phosphoenolpyruvate + H2O = 7-phospho-2-dehydro-3-deoxy-D-arabino-heptonate + phosphate</text>
        <dbReference type="Rhea" id="RHEA:14717"/>
        <dbReference type="ChEBI" id="CHEBI:15377"/>
        <dbReference type="ChEBI" id="CHEBI:16897"/>
        <dbReference type="ChEBI" id="CHEBI:43474"/>
        <dbReference type="ChEBI" id="CHEBI:58394"/>
        <dbReference type="ChEBI" id="CHEBI:58702"/>
        <dbReference type="EC" id="2.5.1.54"/>
    </reaction>
</comment>
<dbReference type="NCBIfam" id="NF009395">
    <property type="entry name" value="PRK12755.1"/>
    <property type="match status" value="1"/>
</dbReference>
<keyword evidence="6 8" id="KW-0057">Aromatic amino acid biosynthesis</keyword>
<dbReference type="Gene3D" id="3.20.20.70">
    <property type="entry name" value="Aldolase class I"/>
    <property type="match status" value="1"/>
</dbReference>
<dbReference type="PIRSF" id="PIRSF001361">
    <property type="entry name" value="DAHP_synthase"/>
    <property type="match status" value="1"/>
</dbReference>
<dbReference type="PANTHER" id="PTHR21225:SF10">
    <property type="entry name" value="PHOSPHO-2-DEHYDRO-3-DEOXYHEPTONATE ALDOLASE, TYR-SENSITIVE"/>
    <property type="match status" value="1"/>
</dbReference>
<evidence type="ECO:0000256" key="2">
    <source>
        <dbReference type="ARBA" id="ARBA00004688"/>
    </source>
</evidence>
<feature type="domain" description="DAHP synthetase I/KDSA" evidence="9">
    <location>
        <begin position="50"/>
        <end position="345"/>
    </location>
</feature>
<gene>
    <name evidence="10" type="ORF">SR900_06805</name>
</gene>
<dbReference type="SUPFAM" id="SSF51569">
    <property type="entry name" value="Aldolase"/>
    <property type="match status" value="1"/>
</dbReference>
<dbReference type="EMBL" id="CP140158">
    <property type="protein sequence ID" value="WQG84182.1"/>
    <property type="molecule type" value="Genomic_DNA"/>
</dbReference>
<dbReference type="Proteomes" id="UP001324185">
    <property type="component" value="Chromosome"/>
</dbReference>
<evidence type="ECO:0000256" key="6">
    <source>
        <dbReference type="ARBA" id="ARBA00023141"/>
    </source>
</evidence>
<evidence type="ECO:0000256" key="3">
    <source>
        <dbReference type="ARBA" id="ARBA00007985"/>
    </source>
</evidence>
<evidence type="ECO:0000256" key="7">
    <source>
        <dbReference type="ARBA" id="ARBA00047508"/>
    </source>
</evidence>
<keyword evidence="11" id="KW-1185">Reference proteome</keyword>
<dbReference type="RefSeq" id="WP_018624640.1">
    <property type="nucleotide sequence ID" value="NZ_CP140158.1"/>
</dbReference>
<proteinExistence type="inferred from homology"/>
<dbReference type="NCBIfam" id="TIGR00034">
    <property type="entry name" value="aroFGH"/>
    <property type="match status" value="1"/>
</dbReference>
<evidence type="ECO:0000256" key="4">
    <source>
        <dbReference type="ARBA" id="ARBA00022605"/>
    </source>
</evidence>
<dbReference type="GO" id="GO:0003849">
    <property type="term" value="F:3-deoxy-7-phosphoheptulonate synthase activity"/>
    <property type="evidence" value="ECO:0007669"/>
    <property type="project" value="UniProtKB-EC"/>
</dbReference>
<sequence length="353" mass="39053">MKLELQLQNNLNLVDNVNIERLDILTPPYELKHQLPISQQVTRTIVNSRNAIRQILRGNDKRLIVIAGPCSIHDIASAKEYATNLYRLHQELSNKLFIIMRVYFEKPRTTVGWKGLINDPDLNGSNNINLGLRKARSLLLWLAELGLPVATEALDPITPQYISDLVSWSAIGARTTESQTHREMASGLSMPVGFKNSTDGSLDSAINAITAASSPHSFIGIDNSGQSALLHTRGNPDCHIILRGGNTPNYDTQSVAKCIEKLRQKQLNPAVIIDCSHGNSNKDYNKQPTVMKDVVRQITNGNQNIIGVMLESHLKSGSQPLSAQLEYGKSVTDSCIDWEVTEQLLREAFAALD</sequence>
<protein>
    <recommendedName>
        <fullName evidence="8">Phospho-2-dehydro-3-deoxyheptonate aldolase</fullName>
        <ecNumber evidence="8">2.5.1.54</ecNumber>
    </recommendedName>
</protein>
<comment type="function">
    <text evidence="1 8">Stereospecific condensation of phosphoenolpyruvate (PEP) and D-erythrose-4-phosphate (E4P) giving rise to 3-deoxy-D-arabino-heptulosonate-7-phosphate (DAHP).</text>
</comment>
<dbReference type="InterPro" id="IPR006219">
    <property type="entry name" value="DAHP_synth_1"/>
</dbReference>
<dbReference type="Pfam" id="PF00793">
    <property type="entry name" value="DAHP_synth_1"/>
    <property type="match status" value="1"/>
</dbReference>
<keyword evidence="4 8" id="KW-0028">Amino-acid biosynthesis</keyword>
<evidence type="ECO:0000256" key="1">
    <source>
        <dbReference type="ARBA" id="ARBA00003726"/>
    </source>
</evidence>
<evidence type="ECO:0000313" key="11">
    <source>
        <dbReference type="Proteomes" id="UP001324185"/>
    </source>
</evidence>
<evidence type="ECO:0000256" key="8">
    <source>
        <dbReference type="PIRNR" id="PIRNR001361"/>
    </source>
</evidence>
<dbReference type="EC" id="2.5.1.54" evidence="8"/>
<keyword evidence="5 8" id="KW-0808">Transferase</keyword>